<keyword evidence="3" id="KW-1185">Reference proteome</keyword>
<dbReference type="Proteomes" id="UP000234331">
    <property type="component" value="Unassembled WGS sequence"/>
</dbReference>
<feature type="compositionally biased region" description="Basic residues" evidence="1">
    <location>
        <begin position="10"/>
        <end position="19"/>
    </location>
</feature>
<evidence type="ECO:0000313" key="2">
    <source>
        <dbReference type="EMBL" id="SNQ45962.1"/>
    </source>
</evidence>
<evidence type="ECO:0000256" key="1">
    <source>
        <dbReference type="SAM" id="MobiDB-lite"/>
    </source>
</evidence>
<sequence>MKVLRSAAIGRRRLGRRGPTHGDLQASPALTEANTDADDSRQGPGQAASVCAMRPLAGHSSPLLASGRCPVVRPHTGASPTR</sequence>
<name>A0A2I2KJW3_9ACTN</name>
<protein>
    <submittedName>
        <fullName evidence="2">Uncharacterized protein</fullName>
    </submittedName>
</protein>
<organism evidence="2 3">
    <name type="scientific">Frankia canadensis</name>
    <dbReference type="NCBI Taxonomy" id="1836972"/>
    <lineage>
        <taxon>Bacteria</taxon>
        <taxon>Bacillati</taxon>
        <taxon>Actinomycetota</taxon>
        <taxon>Actinomycetes</taxon>
        <taxon>Frankiales</taxon>
        <taxon>Frankiaceae</taxon>
        <taxon>Frankia</taxon>
    </lineage>
</organism>
<evidence type="ECO:0000313" key="3">
    <source>
        <dbReference type="Proteomes" id="UP000234331"/>
    </source>
</evidence>
<reference evidence="2 3" key="1">
    <citation type="submission" date="2017-06" db="EMBL/GenBank/DDBJ databases">
        <authorList>
            <person name="Kim H.J."/>
            <person name="Triplett B.A."/>
        </authorList>
    </citation>
    <scope>NUCLEOTIDE SEQUENCE [LARGE SCALE GENOMIC DNA]</scope>
    <source>
        <strain evidence="2">FRACA_ARgP5</strain>
    </source>
</reference>
<gene>
    <name evidence="2" type="ORF">FRACA_120025</name>
</gene>
<feature type="region of interest" description="Disordered" evidence="1">
    <location>
        <begin position="1"/>
        <end position="82"/>
    </location>
</feature>
<dbReference type="EMBL" id="FZMO01000024">
    <property type="protein sequence ID" value="SNQ45962.1"/>
    <property type="molecule type" value="Genomic_DNA"/>
</dbReference>
<accession>A0A2I2KJW3</accession>
<dbReference type="AlphaFoldDB" id="A0A2I2KJW3"/>
<proteinExistence type="predicted"/>